<name>A0A1S8KN11_9LACT</name>
<accession>A0A1S8KN11</accession>
<comment type="caution">
    <text evidence="1">The sequence shown here is derived from an EMBL/GenBank/DDBJ whole genome shotgun (WGS) entry which is preliminary data.</text>
</comment>
<dbReference type="AlphaFoldDB" id="A0A1S8KN11"/>
<reference evidence="1 2" key="1">
    <citation type="submission" date="2017-01" db="EMBL/GenBank/DDBJ databases">
        <title>Complete Genome Sequence of Dolosigranulum pigrum isolated from a Patient with interstitial lung disease.</title>
        <authorList>
            <person name="Mukhopadhyay R."/>
            <person name="Joaquin J."/>
            <person name="Hogue R."/>
            <person name="Fitzgerald S."/>
            <person name="Jospin G."/>
            <person name="Eisen J.A."/>
            <person name="Chaturvedi V."/>
        </authorList>
    </citation>
    <scope>NUCLEOTIDE SEQUENCE [LARGE SCALE GENOMIC DNA]</scope>
    <source>
        <strain evidence="1 2">15S00348</strain>
    </source>
</reference>
<protein>
    <submittedName>
        <fullName evidence="1">Uncharacterized protein</fullName>
    </submittedName>
</protein>
<dbReference type="EMBL" id="MUYF01000003">
    <property type="protein sequence ID" value="OOL80931.1"/>
    <property type="molecule type" value="Genomic_DNA"/>
</dbReference>
<dbReference type="RefSeq" id="WP_077862447.1">
    <property type="nucleotide sequence ID" value="NZ_NAQP01000043.1"/>
</dbReference>
<gene>
    <name evidence="1" type="ORF">BWX42_03395</name>
</gene>
<evidence type="ECO:0000313" key="2">
    <source>
        <dbReference type="Proteomes" id="UP000190409"/>
    </source>
</evidence>
<dbReference type="Proteomes" id="UP000190409">
    <property type="component" value="Unassembled WGS sequence"/>
</dbReference>
<sequence length="68" mass="7956">MDNKYIALLFLTTTLLGLIVNAFGDMLNDQVLTIINYIMLFSIIAFIIFGAHFMYQKLFGKKDRNKRY</sequence>
<proteinExistence type="predicted"/>
<evidence type="ECO:0000313" key="1">
    <source>
        <dbReference type="EMBL" id="OOL80931.1"/>
    </source>
</evidence>
<organism evidence="1 2">
    <name type="scientific">Dolosigranulum pigrum</name>
    <dbReference type="NCBI Taxonomy" id="29394"/>
    <lineage>
        <taxon>Bacteria</taxon>
        <taxon>Bacillati</taxon>
        <taxon>Bacillota</taxon>
        <taxon>Bacilli</taxon>
        <taxon>Lactobacillales</taxon>
        <taxon>Carnobacteriaceae</taxon>
        <taxon>Dolosigranulum</taxon>
    </lineage>
</organism>